<keyword evidence="3" id="KW-1185">Reference proteome</keyword>
<feature type="region of interest" description="Disordered" evidence="1">
    <location>
        <begin position="236"/>
        <end position="397"/>
    </location>
</feature>
<feature type="compositionally biased region" description="Low complexity" evidence="1">
    <location>
        <begin position="14"/>
        <end position="29"/>
    </location>
</feature>
<dbReference type="EMBL" id="CADEAL010000080">
    <property type="protein sequence ID" value="CAB1413975.1"/>
    <property type="molecule type" value="Genomic_DNA"/>
</dbReference>
<evidence type="ECO:0000313" key="2">
    <source>
        <dbReference type="EMBL" id="CAB1413975.1"/>
    </source>
</evidence>
<dbReference type="AlphaFoldDB" id="A0A9N7TJ71"/>
<gene>
    <name evidence="2" type="ORF">PLEPLA_LOCUS1678</name>
</gene>
<name>A0A9N7TJ71_PLEPL</name>
<accession>A0A9N7TJ71</accession>
<feature type="region of interest" description="Disordered" evidence="1">
    <location>
        <begin position="1"/>
        <end position="70"/>
    </location>
</feature>
<organism evidence="2 3">
    <name type="scientific">Pleuronectes platessa</name>
    <name type="common">European plaice</name>
    <dbReference type="NCBI Taxonomy" id="8262"/>
    <lineage>
        <taxon>Eukaryota</taxon>
        <taxon>Metazoa</taxon>
        <taxon>Chordata</taxon>
        <taxon>Craniata</taxon>
        <taxon>Vertebrata</taxon>
        <taxon>Euteleostomi</taxon>
        <taxon>Actinopterygii</taxon>
        <taxon>Neopterygii</taxon>
        <taxon>Teleostei</taxon>
        <taxon>Neoteleostei</taxon>
        <taxon>Acanthomorphata</taxon>
        <taxon>Carangaria</taxon>
        <taxon>Pleuronectiformes</taxon>
        <taxon>Pleuronectoidei</taxon>
        <taxon>Pleuronectidae</taxon>
        <taxon>Pleuronectes</taxon>
    </lineage>
</organism>
<proteinExistence type="predicted"/>
<feature type="compositionally biased region" description="Polar residues" evidence="1">
    <location>
        <begin position="563"/>
        <end position="582"/>
    </location>
</feature>
<feature type="compositionally biased region" description="Acidic residues" evidence="1">
    <location>
        <begin position="342"/>
        <end position="351"/>
    </location>
</feature>
<evidence type="ECO:0000313" key="3">
    <source>
        <dbReference type="Proteomes" id="UP001153269"/>
    </source>
</evidence>
<feature type="compositionally biased region" description="Polar residues" evidence="1">
    <location>
        <begin position="613"/>
        <end position="628"/>
    </location>
</feature>
<feature type="compositionally biased region" description="Basic and acidic residues" evidence="1">
    <location>
        <begin position="327"/>
        <end position="336"/>
    </location>
</feature>
<sequence>MELIHSHIGQPGETPSSSSSSSSFSSSSTPSPPIYPFIHSSSPSSSSSSSQRTDSSSAEQRTDGAGVSGDELPMVSLCGCRGRCDSHNPVLSRLLEVMLIPSAIVSCHLSAAEVQQISDLQQNGGRTQTRDSVVNEFSERRLGSNWEEEEGPAGNVKPGQADKFGLTELKDSLKALDDSSEIRWLTELLPLCVECQTFMSMGNQQGAGRDSQAKPPRIQIPRDRRKRAEEIVNAGALHHNIKMSPGSPRVPSKVKRPTKLQISSSPTSGEWDFQVDRPIRRKGVSVKDKENQSARTQEVKPVWRVKPPDAASEKVSRSNAQKAPLSYKRDLPRQDECASPDSDTDQSEYDNETSSAYITQPPLDSNRRTEERTGTPAKPQFTQSASQTHEDRKAEVMEVKSPQRWFEELGKRAAARRVMGKIEEVEGIIRRVSLTSSDWIKEASEGDESQFILDGSKGDDHLPQRCCAEFTSDSLSETQNQGHAAEEPLPVEELRVLCEALSQSLHQALRMEGAKADIEDLIEDKHTFCEKNSKGSKRKNRPSHLYECSNNSSRPLSLDRETSPVSSGTLSTVLDVSPPTSSSFDVMSPILSPLFSSSLPLNLTDQREEDVWQSHTVQTKSAEDSLSSGAKEKGERNPKRKWSWSSLGLGEDIQTDGRTTEAEDNRDSSSAYEMISKDFVASPSDRILPASIYSCKQTSTLLLRLHSFHCLCSGFRRTERLSVSLQQSNRIVPCLSPSVPSGFSSSAHTTLRGQANRINALSFVKRIKSSEDDDQSEREKGIQSRLRVELPLTPADEALQRLEEIWQQEVEESFSFSRFLSHPSRPKHIDFLRITAAEDDITDSPTATPLPPEVRVSSTDELGSYRAAGRPAPSQLRTHTSHTLIPDRPVYPPVALGVVSLPSAVGGLLHLMAHGSATVLSETVAQDAICSRLHCDTEPHLVWEVAV</sequence>
<feature type="compositionally biased region" description="Low complexity" evidence="1">
    <location>
        <begin position="36"/>
        <end position="57"/>
    </location>
</feature>
<comment type="caution">
    <text evidence="2">The sequence shown here is derived from an EMBL/GenBank/DDBJ whole genome shotgun (WGS) entry which is preliminary data.</text>
</comment>
<evidence type="ECO:0000256" key="1">
    <source>
        <dbReference type="SAM" id="MobiDB-lite"/>
    </source>
</evidence>
<feature type="region of interest" description="Disordered" evidence="1">
    <location>
        <begin position="610"/>
        <end position="643"/>
    </location>
</feature>
<feature type="compositionally biased region" description="Basic and acidic residues" evidence="1">
    <location>
        <begin position="658"/>
        <end position="667"/>
    </location>
</feature>
<protein>
    <submittedName>
        <fullName evidence="2">Uncharacterized protein</fullName>
    </submittedName>
</protein>
<reference evidence="2" key="1">
    <citation type="submission" date="2020-03" db="EMBL/GenBank/DDBJ databases">
        <authorList>
            <person name="Weist P."/>
        </authorList>
    </citation>
    <scope>NUCLEOTIDE SEQUENCE</scope>
</reference>
<feature type="compositionally biased region" description="Basic and acidic residues" evidence="1">
    <location>
        <begin position="388"/>
        <end position="397"/>
    </location>
</feature>
<feature type="region of interest" description="Disordered" evidence="1">
    <location>
        <begin position="532"/>
        <end position="582"/>
    </location>
</feature>
<feature type="region of interest" description="Disordered" evidence="1">
    <location>
        <begin position="650"/>
        <end position="669"/>
    </location>
</feature>
<feature type="region of interest" description="Disordered" evidence="1">
    <location>
        <begin position="141"/>
        <end position="162"/>
    </location>
</feature>
<dbReference type="Proteomes" id="UP001153269">
    <property type="component" value="Unassembled WGS sequence"/>
</dbReference>